<comment type="caution">
    <text evidence="2">The sequence shown here is derived from an EMBL/GenBank/DDBJ whole genome shotgun (WGS) entry which is preliminary data.</text>
</comment>
<feature type="transmembrane region" description="Helical" evidence="1">
    <location>
        <begin position="27"/>
        <end position="49"/>
    </location>
</feature>
<dbReference type="OrthoDB" id="2658655at2"/>
<protein>
    <submittedName>
        <fullName evidence="2">Uncharacterized protein</fullName>
    </submittedName>
</protein>
<dbReference type="RefSeq" id="WP_120106978.1">
    <property type="nucleotide sequence ID" value="NZ_QXQB01000001.1"/>
</dbReference>
<dbReference type="Proteomes" id="UP000267798">
    <property type="component" value="Unassembled WGS sequence"/>
</dbReference>
<organism evidence="2 3">
    <name type="scientific">Paenibacillus pinisoli</name>
    <dbReference type="NCBI Taxonomy" id="1276110"/>
    <lineage>
        <taxon>Bacteria</taxon>
        <taxon>Bacillati</taxon>
        <taxon>Bacillota</taxon>
        <taxon>Bacilli</taxon>
        <taxon>Bacillales</taxon>
        <taxon>Paenibacillaceae</taxon>
        <taxon>Paenibacillus</taxon>
    </lineage>
</organism>
<evidence type="ECO:0000313" key="2">
    <source>
        <dbReference type="EMBL" id="RJX40946.1"/>
    </source>
</evidence>
<feature type="transmembrane region" description="Helical" evidence="1">
    <location>
        <begin position="69"/>
        <end position="92"/>
    </location>
</feature>
<proteinExistence type="predicted"/>
<keyword evidence="3" id="KW-1185">Reference proteome</keyword>
<dbReference type="AlphaFoldDB" id="A0A3A6PMI5"/>
<reference evidence="2 3" key="1">
    <citation type="submission" date="2018-09" db="EMBL/GenBank/DDBJ databases">
        <title>Paenibacillus aracenensis nov. sp. isolated from a cave in southern Spain.</title>
        <authorList>
            <person name="Jurado V."/>
            <person name="Gutierrez-Patricio S."/>
            <person name="Gonzalez-Pimentel J.L."/>
            <person name="Miller A.Z."/>
            <person name="Laiz L."/>
            <person name="Saiz-Jimenez C."/>
        </authorList>
    </citation>
    <scope>NUCLEOTIDE SEQUENCE [LARGE SCALE GENOMIC DNA]</scope>
    <source>
        <strain evidence="2 3">JCM 19203</strain>
    </source>
</reference>
<accession>A0A3A6PMI5</accession>
<gene>
    <name evidence="2" type="ORF">D3P09_02705</name>
</gene>
<keyword evidence="1" id="KW-0472">Membrane</keyword>
<dbReference type="EMBL" id="QXQB01000001">
    <property type="protein sequence ID" value="RJX40946.1"/>
    <property type="molecule type" value="Genomic_DNA"/>
</dbReference>
<keyword evidence="1" id="KW-1133">Transmembrane helix</keyword>
<keyword evidence="1" id="KW-0812">Transmembrane</keyword>
<sequence length="110" mass="12514">MKLQDQKWSDQFDVYPIDGSVIDGLDWAIVIGGAVGTIICAAAFFYWIFKLLAHLWAANAGKVAMNDPVFWKRMGIGLIILMVLMSGLWLLIIERMFDEINQSLKGWYTK</sequence>
<evidence type="ECO:0000313" key="3">
    <source>
        <dbReference type="Proteomes" id="UP000267798"/>
    </source>
</evidence>
<evidence type="ECO:0000256" key="1">
    <source>
        <dbReference type="SAM" id="Phobius"/>
    </source>
</evidence>
<name>A0A3A6PMI5_9BACL</name>